<reference evidence="2" key="1">
    <citation type="submission" date="2021-05" db="EMBL/GenBank/DDBJ databases">
        <authorList>
            <person name="Feng G."/>
        </authorList>
    </citation>
    <scope>NUCLEOTIDE SEQUENCE</scope>
    <source>
        <strain evidence="2">JJHFY165488</strain>
    </source>
</reference>
<evidence type="ECO:0000256" key="1">
    <source>
        <dbReference type="SAM" id="MobiDB-lite"/>
    </source>
</evidence>
<proteinExistence type="predicted"/>
<protein>
    <submittedName>
        <fullName evidence="2">Uncharacterized protein</fullName>
    </submittedName>
</protein>
<feature type="compositionally biased region" description="Basic and acidic residues" evidence="1">
    <location>
        <begin position="117"/>
        <end position="126"/>
    </location>
</feature>
<feature type="region of interest" description="Disordered" evidence="1">
    <location>
        <begin position="1"/>
        <end position="210"/>
    </location>
</feature>
<dbReference type="Proteomes" id="UP001157407">
    <property type="component" value="Segment"/>
</dbReference>
<sequence>MSQPLQLEMSDEAMISDTPGRDQAPSQQSTLTDPSQNELATPIQRAKKPMAPVSSDRRRLHQRSSPGGQATGRLNPRKKLSRSNIPQLTPPLTRGRATAKGGPGPKEASTSRSSHSQPREKKDTKKTTQLIARPTPRGEPNQGHNTTTPSHQSEAPQLMHAPTAPYTKTHPEHTHQLHNSPRDSSTTLPMQSSSSVSTLEATNGTDEEGECSVFPNPCRFGMLCNKQHNYHKAELHHVAAYLDSILMITRTTSLQLEEMRETCKGLDRKMDSIHKKLDFITDSFNVKTGPRS</sequence>
<accession>A0A8K1XBB4</accession>
<feature type="compositionally biased region" description="Polar residues" evidence="1">
    <location>
        <begin position="142"/>
        <end position="155"/>
    </location>
</feature>
<feature type="compositionally biased region" description="Polar residues" evidence="1">
    <location>
        <begin position="24"/>
        <end position="39"/>
    </location>
</feature>
<gene>
    <name evidence="2" type="ORF">FuLiV1_gp4</name>
</gene>
<organism evidence="2 3">
    <name type="scientific">Hangzhou acrida cinerea lispivirus 1</name>
    <dbReference type="NCBI Taxonomy" id="2905565"/>
    <lineage>
        <taxon>Viruses</taxon>
        <taxon>Riboviria</taxon>
        <taxon>Orthornavirae</taxon>
        <taxon>Negarnaviricota</taxon>
        <taxon>Haploviricotina</taxon>
        <taxon>Monjiviricetes</taxon>
        <taxon>Mononegavirales</taxon>
        <taxon>Lispiviridae</taxon>
        <taxon>Acridvirus</taxon>
        <taxon>Acridvirus hangzhouense</taxon>
    </lineage>
</organism>
<name>A0A8K1XBB4_9MONO</name>
<dbReference type="EMBL" id="MZ209654">
    <property type="protein sequence ID" value="UHK03317.1"/>
    <property type="molecule type" value="Viral_cRNA"/>
</dbReference>
<feature type="compositionally biased region" description="Low complexity" evidence="1">
    <location>
        <begin position="184"/>
        <end position="198"/>
    </location>
</feature>
<keyword evidence="3" id="KW-1185">Reference proteome</keyword>
<evidence type="ECO:0000313" key="2">
    <source>
        <dbReference type="EMBL" id="UHK03317.1"/>
    </source>
</evidence>
<evidence type="ECO:0000313" key="3">
    <source>
        <dbReference type="Proteomes" id="UP001157407"/>
    </source>
</evidence>